<dbReference type="KEGG" id="gyu:FE374_15975"/>
<dbReference type="Proteomes" id="UP000314616">
    <property type="component" value="Chromosome"/>
</dbReference>
<protein>
    <submittedName>
        <fullName evidence="2">DUF3592 domain-containing protein</fullName>
    </submittedName>
</protein>
<dbReference type="AlphaFoldDB" id="A0A5B8C5C5"/>
<dbReference type="EMBL" id="CP040915">
    <property type="protein sequence ID" value="QDC25919.1"/>
    <property type="molecule type" value="Genomic_DNA"/>
</dbReference>
<feature type="transmembrane region" description="Helical" evidence="1">
    <location>
        <begin position="116"/>
        <end position="140"/>
    </location>
</feature>
<name>A0A5B8C5C5_9MICO</name>
<keyword evidence="1" id="KW-1133">Transmembrane helix</keyword>
<sequence>MAALVIFLFLAGLALVAGGIILLVRRGAGAGSSGPRVPVPATVVRQVGLRQPPVLEVDYPGPDGRPLRGRVSVPMSAAGFGQALLTGGSPTTVWVDPRRPEDISLQQSGRSGSGRALGGALMLFFGLGALFFGAMFSFLLPFG</sequence>
<evidence type="ECO:0000313" key="3">
    <source>
        <dbReference type="Proteomes" id="UP000314616"/>
    </source>
</evidence>
<keyword evidence="1" id="KW-0472">Membrane</keyword>
<dbReference type="RefSeq" id="WP_139930166.1">
    <property type="nucleotide sequence ID" value="NZ_CP040915.1"/>
</dbReference>
<proteinExistence type="predicted"/>
<evidence type="ECO:0000313" key="2">
    <source>
        <dbReference type="EMBL" id="QDC25919.1"/>
    </source>
</evidence>
<dbReference type="OrthoDB" id="4827223at2"/>
<gene>
    <name evidence="2" type="ORF">FE374_15975</name>
</gene>
<accession>A0A5B8C5C5</accession>
<keyword evidence="1" id="KW-0812">Transmembrane</keyword>
<feature type="transmembrane region" description="Helical" evidence="1">
    <location>
        <begin position="6"/>
        <end position="24"/>
    </location>
</feature>
<organism evidence="2 3">
    <name type="scientific">Georgenia yuyongxinii</name>
    <dbReference type="NCBI Taxonomy" id="2589797"/>
    <lineage>
        <taxon>Bacteria</taxon>
        <taxon>Bacillati</taxon>
        <taxon>Actinomycetota</taxon>
        <taxon>Actinomycetes</taxon>
        <taxon>Micrococcales</taxon>
        <taxon>Bogoriellaceae</taxon>
        <taxon>Georgenia</taxon>
    </lineage>
</organism>
<evidence type="ECO:0000256" key="1">
    <source>
        <dbReference type="SAM" id="Phobius"/>
    </source>
</evidence>
<reference evidence="2 3" key="1">
    <citation type="submission" date="2019-05" db="EMBL/GenBank/DDBJ databases">
        <title>Georgenia *** sp. nov., and Georgenia *** sp. nov., isolated from the intestinal contents of plateau pika (Ochotona curzoniae) in the Qinghai-Tibet plateau of China.</title>
        <authorList>
            <person name="Tian Z."/>
        </authorList>
    </citation>
    <scope>NUCLEOTIDE SEQUENCE [LARGE SCALE GENOMIC DNA]</scope>
    <source>
        <strain evidence="2 3">Z443</strain>
    </source>
</reference>